<dbReference type="AlphaFoldDB" id="A0A2U8WJ78"/>
<name>A0A2U8WJ78_9HYPH</name>
<feature type="coiled-coil region" evidence="1">
    <location>
        <begin position="49"/>
        <end position="90"/>
    </location>
</feature>
<dbReference type="KEGG" id="mtea:DK419_08140"/>
<protein>
    <submittedName>
        <fullName evidence="2">Uncharacterized protein</fullName>
    </submittedName>
</protein>
<dbReference type="Proteomes" id="UP000245444">
    <property type="component" value="Chromosome"/>
</dbReference>
<evidence type="ECO:0000313" key="2">
    <source>
        <dbReference type="EMBL" id="AWN46285.1"/>
    </source>
</evidence>
<evidence type="ECO:0000313" key="3">
    <source>
        <dbReference type="Proteomes" id="UP000245444"/>
    </source>
</evidence>
<evidence type="ECO:0000256" key="1">
    <source>
        <dbReference type="SAM" id="Coils"/>
    </source>
</evidence>
<reference evidence="2 3" key="1">
    <citation type="submission" date="2018-05" db="EMBL/GenBank/DDBJ databases">
        <title>Complete Genome Sequence of Methylobacterium sp. 17Sr1-28.</title>
        <authorList>
            <person name="Srinivasan S."/>
        </authorList>
    </citation>
    <scope>NUCLEOTIDE SEQUENCE [LARGE SCALE GENOMIC DNA]</scope>
    <source>
        <strain evidence="2 3">17Sr1-28</strain>
    </source>
</reference>
<dbReference type="RefSeq" id="WP_109958633.1">
    <property type="nucleotide sequence ID" value="NZ_CP029553.1"/>
</dbReference>
<proteinExistence type="predicted"/>
<dbReference type="OrthoDB" id="8000361at2"/>
<gene>
    <name evidence="2" type="ORF">DK419_08140</name>
</gene>
<keyword evidence="1" id="KW-0175">Coiled coil</keyword>
<accession>A0A2U8WJ78</accession>
<keyword evidence="3" id="KW-1185">Reference proteome</keyword>
<organism evidence="2 3">
    <name type="scientific">Methylobacterium terrae</name>
    <dbReference type="NCBI Taxonomy" id="2202827"/>
    <lineage>
        <taxon>Bacteria</taxon>
        <taxon>Pseudomonadati</taxon>
        <taxon>Pseudomonadota</taxon>
        <taxon>Alphaproteobacteria</taxon>
        <taxon>Hyphomicrobiales</taxon>
        <taxon>Methylobacteriaceae</taxon>
        <taxon>Methylobacterium</taxon>
    </lineage>
</organism>
<sequence length="120" mass="13412">MGEAAFDIAGQDREERSGPDFDLVRRLLLPPGWLGPRPYRLPPPEEAEAEELDDLVAKLEAENKVMKAVLRSEREAAAELRAQVAALSSQQSLDGTTQEDLRADRDRWAGLVERLLFASR</sequence>
<dbReference type="EMBL" id="CP029553">
    <property type="protein sequence ID" value="AWN46285.1"/>
    <property type="molecule type" value="Genomic_DNA"/>
</dbReference>